<dbReference type="Proteomes" id="UP000595140">
    <property type="component" value="Unassembled WGS sequence"/>
</dbReference>
<reference evidence="1 2" key="1">
    <citation type="submission" date="2018-04" db="EMBL/GenBank/DDBJ databases">
        <authorList>
            <person name="Vogel A."/>
        </authorList>
    </citation>
    <scope>NUCLEOTIDE SEQUENCE [LARGE SCALE GENOMIC DNA]</scope>
</reference>
<sequence>ILVEARSERLRHDLHVTETKPAIAICEETSRA</sequence>
<feature type="non-terminal residue" evidence="1">
    <location>
        <position position="1"/>
    </location>
</feature>
<keyword evidence="2" id="KW-1185">Reference proteome</keyword>
<dbReference type="EMBL" id="OOIL02005361">
    <property type="protein sequence ID" value="VFQ94503.1"/>
    <property type="molecule type" value="Genomic_DNA"/>
</dbReference>
<organism evidence="1 2">
    <name type="scientific">Cuscuta campestris</name>
    <dbReference type="NCBI Taxonomy" id="132261"/>
    <lineage>
        <taxon>Eukaryota</taxon>
        <taxon>Viridiplantae</taxon>
        <taxon>Streptophyta</taxon>
        <taxon>Embryophyta</taxon>
        <taxon>Tracheophyta</taxon>
        <taxon>Spermatophyta</taxon>
        <taxon>Magnoliopsida</taxon>
        <taxon>eudicotyledons</taxon>
        <taxon>Gunneridae</taxon>
        <taxon>Pentapetalae</taxon>
        <taxon>asterids</taxon>
        <taxon>lamiids</taxon>
        <taxon>Solanales</taxon>
        <taxon>Convolvulaceae</taxon>
        <taxon>Cuscuteae</taxon>
        <taxon>Cuscuta</taxon>
        <taxon>Cuscuta subgen. Grammica</taxon>
        <taxon>Cuscuta sect. Cleistogrammica</taxon>
    </lineage>
</organism>
<accession>A0A484N091</accession>
<name>A0A484N091_9ASTE</name>
<proteinExistence type="predicted"/>
<dbReference type="AlphaFoldDB" id="A0A484N091"/>
<gene>
    <name evidence="1" type="ORF">CCAM_LOCUS36279</name>
</gene>
<evidence type="ECO:0000313" key="1">
    <source>
        <dbReference type="EMBL" id="VFQ94503.1"/>
    </source>
</evidence>
<evidence type="ECO:0000313" key="2">
    <source>
        <dbReference type="Proteomes" id="UP000595140"/>
    </source>
</evidence>
<protein>
    <submittedName>
        <fullName evidence="1">Uncharacterized protein</fullName>
    </submittedName>
</protein>